<evidence type="ECO:0000313" key="2">
    <source>
        <dbReference type="Proteomes" id="UP001428290"/>
    </source>
</evidence>
<sequence length="190" mass="20946">MRQCWNAYPVFASYRGASIPLVCRQQESGGLGADRLRQWRLNALHQHTIPPVITEGLDIAQHGDMQGVPPRRIGMKEVVLNPPMRGIKAHRTAIAKNINKGIGSRCLPKNRDPIQGRGFPLKPEIIVIKIAAEGAMIRLINLHYGCMSQIIIWLAGVIADIRTRRNAQLIAHNRIIQPGLDPNVVGLAGA</sequence>
<comment type="caution">
    <text evidence="1">The sequence shown here is derived from an EMBL/GenBank/DDBJ whole genome shotgun (WGS) entry which is preliminary data.</text>
</comment>
<proteinExistence type="predicted"/>
<reference evidence="1 2" key="1">
    <citation type="submission" date="2024-02" db="EMBL/GenBank/DDBJ databases">
        <title>Herpetosiphon gulosus NBRC 112829.</title>
        <authorList>
            <person name="Ichikawa N."/>
            <person name="Katano-Makiyama Y."/>
            <person name="Hidaka K."/>
        </authorList>
    </citation>
    <scope>NUCLEOTIDE SEQUENCE [LARGE SCALE GENOMIC DNA]</scope>
    <source>
        <strain evidence="1 2">NBRC 112829</strain>
    </source>
</reference>
<name>A0ABP9X7E0_9CHLR</name>
<accession>A0ABP9X7E0</accession>
<dbReference type="EMBL" id="BAABRU010000043">
    <property type="protein sequence ID" value="GAA5531314.1"/>
    <property type="molecule type" value="Genomic_DNA"/>
</dbReference>
<dbReference type="Proteomes" id="UP001428290">
    <property type="component" value="Unassembled WGS sequence"/>
</dbReference>
<organism evidence="1 2">
    <name type="scientific">Herpetosiphon gulosus</name>
    <dbReference type="NCBI Taxonomy" id="1973496"/>
    <lineage>
        <taxon>Bacteria</taxon>
        <taxon>Bacillati</taxon>
        <taxon>Chloroflexota</taxon>
        <taxon>Chloroflexia</taxon>
        <taxon>Herpetosiphonales</taxon>
        <taxon>Herpetosiphonaceae</taxon>
        <taxon>Herpetosiphon</taxon>
    </lineage>
</organism>
<keyword evidence="2" id="KW-1185">Reference proteome</keyword>
<evidence type="ECO:0000313" key="1">
    <source>
        <dbReference type="EMBL" id="GAA5531314.1"/>
    </source>
</evidence>
<protein>
    <submittedName>
        <fullName evidence="1">Uncharacterized protein</fullName>
    </submittedName>
</protein>
<gene>
    <name evidence="1" type="ORF">Hgul01_05139</name>
</gene>